<evidence type="ECO:0000313" key="1">
    <source>
        <dbReference type="EMBL" id="NME69522.1"/>
    </source>
</evidence>
<accession>A0A7X9XAB9</accession>
<sequence>MKNLKNLILFIISSIFIISCTTEENEVTPETFDNGTVDLTQNEHFDATWNITTGGEISSMAFTSEGLATVQGTASNTRTLLEEKDLLFYGEYTVESDTIIDLEGYGTVKLLNVNGEIQIELIKEDNPEEKINMSVEVDKKEFSERTAFLANVWKDTEDDFYVFFTKDGAIISTDGNGIWEWTDETEETLKVKMSDEIFQANLLTLTEENIDLTLSFEEEGVTYTDTISLVRADYEELMEHVEREYKKDDEDDYDVPSFIAGKGSVSIDGEVLFKIKGAAGRQNEVFDNDSSGRFFDLVFMEDIKVLEELDDYEGDEFIGNMLSIGLTTSAEAPKKIIGDYTSGGEWENATDASDYGVQFAGVTTMINDEFAVYLKDHGDGLSVENFTIKEGKDGTVVIDAKFNIHKVSNDLEEVGEKATVTFHYEGKLFFITEDL</sequence>
<reference evidence="1 2" key="1">
    <citation type="submission" date="2020-04" db="EMBL/GenBank/DDBJ databases">
        <title>Flammeovirga sp. SR4, a novel species isolated from seawater.</title>
        <authorList>
            <person name="Wang X."/>
        </authorList>
    </citation>
    <scope>NUCLEOTIDE SEQUENCE [LARGE SCALE GENOMIC DNA]</scope>
    <source>
        <strain evidence="1 2">ATCC 23126</strain>
    </source>
</reference>
<protein>
    <submittedName>
        <fullName evidence="1">Uncharacterized protein</fullName>
    </submittedName>
</protein>
<proteinExistence type="predicted"/>
<dbReference type="PROSITE" id="PS51257">
    <property type="entry name" value="PROKAR_LIPOPROTEIN"/>
    <property type="match status" value="1"/>
</dbReference>
<gene>
    <name evidence="1" type="ORF">HHU12_16210</name>
</gene>
<keyword evidence="2" id="KW-1185">Reference proteome</keyword>
<dbReference type="Proteomes" id="UP000576082">
    <property type="component" value="Unassembled WGS sequence"/>
</dbReference>
<evidence type="ECO:0000313" key="2">
    <source>
        <dbReference type="Proteomes" id="UP000576082"/>
    </source>
</evidence>
<organism evidence="1 2">
    <name type="scientific">Flammeovirga aprica JL-4</name>
    <dbReference type="NCBI Taxonomy" id="694437"/>
    <lineage>
        <taxon>Bacteria</taxon>
        <taxon>Pseudomonadati</taxon>
        <taxon>Bacteroidota</taxon>
        <taxon>Cytophagia</taxon>
        <taxon>Cytophagales</taxon>
        <taxon>Flammeovirgaceae</taxon>
        <taxon>Flammeovirga</taxon>
    </lineage>
</organism>
<dbReference type="AlphaFoldDB" id="A0A7X9XAB9"/>
<comment type="caution">
    <text evidence="1">The sequence shown here is derived from an EMBL/GenBank/DDBJ whole genome shotgun (WGS) entry which is preliminary data.</text>
</comment>
<dbReference type="RefSeq" id="WP_169657796.1">
    <property type="nucleotide sequence ID" value="NZ_JABANE010000043.1"/>
</dbReference>
<dbReference type="EMBL" id="JABANE010000043">
    <property type="protein sequence ID" value="NME69522.1"/>
    <property type="molecule type" value="Genomic_DNA"/>
</dbReference>
<name>A0A7X9XAB9_9BACT</name>